<dbReference type="STRING" id="685588.A0A067SUY3"/>
<dbReference type="SUPFAM" id="SSF47616">
    <property type="entry name" value="GST C-terminal domain-like"/>
    <property type="match status" value="1"/>
</dbReference>
<evidence type="ECO:0000313" key="3">
    <source>
        <dbReference type="Proteomes" id="UP000027222"/>
    </source>
</evidence>
<reference evidence="3" key="1">
    <citation type="journal article" date="2014" name="Proc. Natl. Acad. Sci. U.S.A.">
        <title>Extensive sampling of basidiomycete genomes demonstrates inadequacy of the white-rot/brown-rot paradigm for wood decay fungi.</title>
        <authorList>
            <person name="Riley R."/>
            <person name="Salamov A.A."/>
            <person name="Brown D.W."/>
            <person name="Nagy L.G."/>
            <person name="Floudas D."/>
            <person name="Held B.W."/>
            <person name="Levasseur A."/>
            <person name="Lombard V."/>
            <person name="Morin E."/>
            <person name="Otillar R."/>
            <person name="Lindquist E.A."/>
            <person name="Sun H."/>
            <person name="LaButti K.M."/>
            <person name="Schmutz J."/>
            <person name="Jabbour D."/>
            <person name="Luo H."/>
            <person name="Baker S.E."/>
            <person name="Pisabarro A.G."/>
            <person name="Walton J.D."/>
            <person name="Blanchette R.A."/>
            <person name="Henrissat B."/>
            <person name="Martin F."/>
            <person name="Cullen D."/>
            <person name="Hibbett D.S."/>
            <person name="Grigoriev I.V."/>
        </authorList>
    </citation>
    <scope>NUCLEOTIDE SEQUENCE [LARGE SCALE GENOMIC DNA]</scope>
    <source>
        <strain evidence="3">CBS 339.88</strain>
    </source>
</reference>
<feature type="domain" description="GST N-terminal" evidence="1">
    <location>
        <begin position="7"/>
        <end position="98"/>
    </location>
</feature>
<dbReference type="HOGENOM" id="CLU_011226_4_0_1"/>
<dbReference type="InterPro" id="IPR054416">
    <property type="entry name" value="GST_UstS-like_C"/>
</dbReference>
<dbReference type="PROSITE" id="PS50404">
    <property type="entry name" value="GST_NTER"/>
    <property type="match status" value="1"/>
</dbReference>
<accession>A0A067SUY3</accession>
<dbReference type="InterPro" id="IPR036249">
    <property type="entry name" value="Thioredoxin-like_sf"/>
</dbReference>
<gene>
    <name evidence="2" type="ORF">GALMADRAFT_74926</name>
</gene>
<dbReference type="Proteomes" id="UP000027222">
    <property type="component" value="Unassembled WGS sequence"/>
</dbReference>
<evidence type="ECO:0000313" key="2">
    <source>
        <dbReference type="EMBL" id="KDR71474.1"/>
    </source>
</evidence>
<proteinExistence type="predicted"/>
<dbReference type="Gene3D" id="1.20.1050.10">
    <property type="match status" value="1"/>
</dbReference>
<dbReference type="InterPro" id="IPR004045">
    <property type="entry name" value="Glutathione_S-Trfase_N"/>
</dbReference>
<sequence length="246" mass="27950">MSIIFYDIPTKDRTPISPNAWKTRFTLNYKDCPYKTEWIEFPHIESRCKELGISATSTSPDGAPFYTLPAIHDPNTGAYISDSLSIAEYLEKTYPEHPLFPHNTIGIQSAFGPAFMKNVAPLWQFIAPAMLSKVSPLSEEYVFRTKSVDFGMPLDQLLPKGEKAVEEWKKFEAGLGVVDSWYAKTGSVFLMGNEPCWADFVVGSFVVEFPRTVFGEHSQQWKDIMSWHGGRWATLCQNLKKYEKIA</sequence>
<dbReference type="Pfam" id="PF22041">
    <property type="entry name" value="GST_C_7"/>
    <property type="match status" value="1"/>
</dbReference>
<name>A0A067SUY3_GALM3</name>
<dbReference type="SUPFAM" id="SSF52833">
    <property type="entry name" value="Thioredoxin-like"/>
    <property type="match status" value="1"/>
</dbReference>
<keyword evidence="3" id="KW-1185">Reference proteome</keyword>
<dbReference type="Pfam" id="PF13409">
    <property type="entry name" value="GST_N_2"/>
    <property type="match status" value="1"/>
</dbReference>
<dbReference type="EMBL" id="KL142392">
    <property type="protein sequence ID" value="KDR71474.1"/>
    <property type="molecule type" value="Genomic_DNA"/>
</dbReference>
<dbReference type="AlphaFoldDB" id="A0A067SUY3"/>
<dbReference type="OrthoDB" id="4951845at2759"/>
<organism evidence="2 3">
    <name type="scientific">Galerina marginata (strain CBS 339.88)</name>
    <dbReference type="NCBI Taxonomy" id="685588"/>
    <lineage>
        <taxon>Eukaryota</taxon>
        <taxon>Fungi</taxon>
        <taxon>Dikarya</taxon>
        <taxon>Basidiomycota</taxon>
        <taxon>Agaricomycotina</taxon>
        <taxon>Agaricomycetes</taxon>
        <taxon>Agaricomycetidae</taxon>
        <taxon>Agaricales</taxon>
        <taxon>Agaricineae</taxon>
        <taxon>Strophariaceae</taxon>
        <taxon>Galerina</taxon>
    </lineage>
</organism>
<dbReference type="InterPro" id="IPR036282">
    <property type="entry name" value="Glutathione-S-Trfase_C_sf"/>
</dbReference>
<evidence type="ECO:0000259" key="1">
    <source>
        <dbReference type="PROSITE" id="PS50404"/>
    </source>
</evidence>
<protein>
    <recommendedName>
        <fullName evidence="1">GST N-terminal domain-containing protein</fullName>
    </recommendedName>
</protein>
<dbReference type="Gene3D" id="3.40.30.10">
    <property type="entry name" value="Glutaredoxin"/>
    <property type="match status" value="1"/>
</dbReference>